<organism evidence="2 3">
    <name type="scientific">Parasutterella secunda</name>
    <dbReference type="NCBI Taxonomy" id="626947"/>
    <lineage>
        <taxon>Bacteria</taxon>
        <taxon>Pseudomonadati</taxon>
        <taxon>Pseudomonadota</taxon>
        <taxon>Betaproteobacteria</taxon>
        <taxon>Burkholderiales</taxon>
        <taxon>Sutterellaceae</taxon>
        <taxon>Parasutterella</taxon>
    </lineage>
</organism>
<feature type="domain" description="Polynucleotide kinase PNKP phosphatase" evidence="1">
    <location>
        <begin position="3"/>
        <end position="157"/>
    </location>
</feature>
<evidence type="ECO:0000259" key="1">
    <source>
        <dbReference type="Pfam" id="PF25109"/>
    </source>
</evidence>
<dbReference type="InterPro" id="IPR023214">
    <property type="entry name" value="HAD_sf"/>
</dbReference>
<gene>
    <name evidence="2" type="ORF">H5985_02575</name>
</gene>
<dbReference type="RefSeq" id="WP_205049755.1">
    <property type="nucleotide sequence ID" value="NZ_JACJKX010000003.1"/>
</dbReference>
<sequence>MKRAIIFDIDGTLADCSHRRHFVEGEKKDWDAFYSEMVNDTPKEAIVFLCKAVLDWLYRSSTTDKLKVFIFTGRPENYRQQTEEWLHKTLGWHTLLTNLYMRPAGDYRPDYQVKQEMLDKLKAEGYEVLFTVDDRKQVVDMWRRNGVTCLQCAEGDF</sequence>
<dbReference type="EMBL" id="JACJKX010000003">
    <property type="protein sequence ID" value="MBM6928154.1"/>
    <property type="molecule type" value="Genomic_DNA"/>
</dbReference>
<comment type="caution">
    <text evidence="2">The sequence shown here is derived from an EMBL/GenBank/DDBJ whole genome shotgun (WGS) entry which is preliminary data.</text>
</comment>
<reference evidence="2 3" key="1">
    <citation type="journal article" date="2021" name="Sci. Rep.">
        <title>The distribution of antibiotic resistance genes in chicken gut microbiota commensals.</title>
        <authorList>
            <person name="Juricova H."/>
            <person name="Matiasovicova J."/>
            <person name="Kubasova T."/>
            <person name="Cejkova D."/>
            <person name="Rychlik I."/>
        </authorList>
    </citation>
    <scope>NUCLEOTIDE SEQUENCE [LARGE SCALE GENOMIC DNA]</scope>
    <source>
        <strain evidence="2 3">An562</strain>
    </source>
</reference>
<dbReference type="Proteomes" id="UP000777002">
    <property type="component" value="Unassembled WGS sequence"/>
</dbReference>
<evidence type="ECO:0000313" key="2">
    <source>
        <dbReference type="EMBL" id="MBM6928154.1"/>
    </source>
</evidence>
<dbReference type="Gene3D" id="3.40.50.1000">
    <property type="entry name" value="HAD superfamily/HAD-like"/>
    <property type="match status" value="1"/>
</dbReference>
<evidence type="ECO:0000313" key="3">
    <source>
        <dbReference type="Proteomes" id="UP000777002"/>
    </source>
</evidence>
<proteinExistence type="predicted"/>
<dbReference type="InterPro" id="IPR056782">
    <property type="entry name" value="HAD_PNKP"/>
</dbReference>
<name>A0ABS2GS27_9BURK</name>
<dbReference type="InterPro" id="IPR036412">
    <property type="entry name" value="HAD-like_sf"/>
</dbReference>
<accession>A0ABS2GS27</accession>
<dbReference type="Pfam" id="PF25109">
    <property type="entry name" value="HAD_PNKP"/>
    <property type="match status" value="1"/>
</dbReference>
<dbReference type="SUPFAM" id="SSF56784">
    <property type="entry name" value="HAD-like"/>
    <property type="match status" value="1"/>
</dbReference>
<protein>
    <recommendedName>
        <fullName evidence="1">Polynucleotide kinase PNKP phosphatase domain-containing protein</fullName>
    </recommendedName>
</protein>
<keyword evidence="3" id="KW-1185">Reference proteome</keyword>